<keyword evidence="3" id="KW-1185">Reference proteome</keyword>
<evidence type="ECO:0000256" key="1">
    <source>
        <dbReference type="SAM" id="MobiDB-lite"/>
    </source>
</evidence>
<dbReference type="EMBL" id="CP000934">
    <property type="protein sequence ID" value="ACE84803.1"/>
    <property type="molecule type" value="Genomic_DNA"/>
</dbReference>
<dbReference type="Pfam" id="PF19268">
    <property type="entry name" value="CIS_TMP"/>
    <property type="match status" value="2"/>
</dbReference>
<evidence type="ECO:0000313" key="3">
    <source>
        <dbReference type="Proteomes" id="UP000001036"/>
    </source>
</evidence>
<feature type="compositionally biased region" description="Polar residues" evidence="1">
    <location>
        <begin position="1423"/>
        <end position="1443"/>
    </location>
</feature>
<name>B3PHU0_CELJU</name>
<feature type="region of interest" description="Disordered" evidence="1">
    <location>
        <begin position="668"/>
        <end position="714"/>
    </location>
</feature>
<evidence type="ECO:0000313" key="2">
    <source>
        <dbReference type="EMBL" id="ACE84803.1"/>
    </source>
</evidence>
<feature type="compositionally biased region" description="Low complexity" evidence="1">
    <location>
        <begin position="1770"/>
        <end position="1779"/>
    </location>
</feature>
<feature type="compositionally biased region" description="Low complexity" evidence="1">
    <location>
        <begin position="1407"/>
        <end position="1422"/>
    </location>
</feature>
<feature type="compositionally biased region" description="Low complexity" evidence="1">
    <location>
        <begin position="1646"/>
        <end position="1660"/>
    </location>
</feature>
<feature type="region of interest" description="Disordered" evidence="1">
    <location>
        <begin position="1305"/>
        <end position="1367"/>
    </location>
</feature>
<feature type="region of interest" description="Disordered" evidence="1">
    <location>
        <begin position="353"/>
        <end position="398"/>
    </location>
</feature>
<feature type="compositionally biased region" description="Gly residues" evidence="1">
    <location>
        <begin position="1534"/>
        <end position="1544"/>
    </location>
</feature>
<protein>
    <submittedName>
        <fullName evidence="2">Uncharacterized protein</fullName>
    </submittedName>
</protein>
<feature type="compositionally biased region" description="Polar residues" evidence="1">
    <location>
        <begin position="921"/>
        <end position="931"/>
    </location>
</feature>
<dbReference type="STRING" id="498211.CJA_3684"/>
<feature type="compositionally biased region" description="Polar residues" evidence="1">
    <location>
        <begin position="529"/>
        <end position="539"/>
    </location>
</feature>
<feature type="compositionally biased region" description="Basic and acidic residues" evidence="1">
    <location>
        <begin position="1348"/>
        <end position="1366"/>
    </location>
</feature>
<sequence length="2235" mass="236004">MHWLSDELLPALNRLFDHYSPEPQLLRFDTLSFDFGPVPASDYRAHIQQQLLEQFAALIKPRLLPLSPAFNDSKPWTDFTQDATDTQDATPPRADLAWVLDNQAGSSGTNIIHNPKNQAINGEVAAIGGETTATDSNLPPPQTSSPERQRREAALHWLVHYLASGQLPAPGNRGAPATASHHPGTGKPPHHQLLELVLGDRDSTLALGQALRQLPSQSQLLARLLAQFTPAHWQALIQQLAPAAGPALALLHQAQQLHRQQPALAPQWQPHQGWSDVLGLAIQAPDTPQSLWIDRVITPLAAQSPLGLPRLLGEGLPDEQRLDGHLPSDSFPDELQRLPNLAPALAQALAARDTGAAQALPEATSGTTHATPSPADIAPISPQEPAQSAQLAAKSAATPPVQHTLATALLDANPAPLQALWQQYRPQSPNLLRSLLQHYLPSAELRQRLALTLPLPLLADMLLLLAPAAGSLVAHLPQLVVDQTGAGQAGAPSTDQQDIPQESRQRQLWALAVGLVLAQAPVAGEDRQQGASPVQQQAARVTPASPGTEGAHPETRTASGTPATQAVSPDALPTGADAMAGVSAGQDASASGDRELPISTQAYAPAMAPVDAVDPEYGATPTLPATPATIPALVRQLSQTQASLHQQPDGALEQRWHRLLEHARTTARTTPLATARGDVPGAGARESTPANIHRGAQPTLPSDTPGVTGAGAQPGRVVETPALRQAPGQPGPGTLDTAALPAEAHARQTDTGAPGESLAAQAVASPDALNPLALALVRGDYTRLVQDWAAAYSRQPDRLRQLLRHYLPSPELRQQLALAMPLVWLEQALALIEPTLANDLLPLMAALAYSASAGPGLEPAPAASALDSAVARRAVSANSDLADNPGASDAGMRDSEVHTTGTAQALEGEEDRTEAGDAETTAGQTATHPLLAENTQRQFWALAIGLLLEAAPATGPGAVENRRATASAAPDINPLGAAQASTEYASLSSLANSATAADKNPQAQPGQAEITATGSEAMVSLPEGTTAARIATDSNDNPLPPPQLLQQLSQAYAQLYHLEPDLLAKRWHILLQASRPVSPEQAPQEQVPPEQTLSGQGSPEAAGQLPTPANPPRHGLTPPAATGRERSGEVPALSPTDPAQALATTSPAQQAAVTGALRERADQPLPAAPPSPVLSASEFPPDSAEAPVTPAIAAGLEYPPTPAPDNPPSEPSSAINTTGLDPLAVALIRGDSTQLQQLWARAYPQQSPQLQQLLRHYLPSPELRQRLALTMPLPWLEDALHVLAPDLAGVIIRLQQHIARPDQLRGDNPFAALGNNHQKASTHQESAHQERTDREHLKQGGSQPEGADQEHGEPQSGGQEKREQENRAPIPDVAEIQRQLWALAIGLLLAPSTQRQEPFTPGNSAQDTTAARSAPADAAPDTGVSTGQQAADTSAPSRFTTSGEPGPDHTPHPMQANTHHQVPAVPAPASTQNAASLIAALSHQLARLYHLDAQALAADWQALAHPETSTAPVSPPPIPVSTPQVADSEAISGGLSGESQGEGGDMQRDNISPLALFDLCMRLKAGHVRWETLPDDARLLERLVHSYIQLSPLFAAEYRREFGEAVNQHEPPPAQQLAYYRQLLQQLLDESLIDLEELQASARLQASHPARSTAPASTTAFDSPLPTPADNTGDNPAPAQVTGAPAKVKEGTTPNNPPGATPRQPSPTAPLDAEDQLASHKPTAPLSAADTSSVASPATPGMATGIPTSRRQPLAGTPSAADVAPMANTPSGASTPAVAPASAVPSSAAFSAADASAASEPTAPKPAPTIPLSPPAPAFSASSAATHGTPSPVRPPSLSLTDLFANTAIAGAAQSLQAHIHQLLNQPGDTLTREWRQLLAARAHRQWLVDTLPGYLLHRIASHLGGDAYTRLEHWLRPVMESLVLLGLNSQTGALKQAQWNWVLAQLFSDGPPYRQDAAAAEGLAPAQLQVLELLADAAALPDPRRLLRLVKQRLAAQADSAARSPDSGASTTATAADAADPDATNRDTDPARRHPRANPRSPINPAFSLNDNSNTPAVSDDTPWKDALPLHNVGQVLAAPFLPRLFSMLNLTAEGRFVHPMAADRAAHLLQFMVDGQTRAPEYELTLNKVLCGISTSLPLSAGIEITEQERNTIEQMLTSMIQHWKVLGSTSIAGLRETFLQRQGWLLLDEDYWRLQVQERSFDLLLDRLPWSIGMIKHSWMDKPLRVTWRHIS</sequence>
<feature type="compositionally biased region" description="Basic and acidic residues" evidence="1">
    <location>
        <begin position="2024"/>
        <end position="2033"/>
    </location>
</feature>
<feature type="region of interest" description="Disordered" evidence="1">
    <location>
        <begin position="1644"/>
        <end position="1779"/>
    </location>
</feature>
<feature type="compositionally biased region" description="Low complexity" evidence="1">
    <location>
        <begin position="386"/>
        <end position="397"/>
    </location>
</feature>
<dbReference type="InterPro" id="IPR045538">
    <property type="entry name" value="CIS_TMP"/>
</dbReference>
<feature type="compositionally biased region" description="Basic and acidic residues" evidence="1">
    <location>
        <begin position="1325"/>
        <end position="1338"/>
    </location>
</feature>
<gene>
    <name evidence="2" type="ordered locus">CJA_3684</name>
</gene>
<feature type="compositionally biased region" description="Pro residues" evidence="1">
    <location>
        <begin position="1199"/>
        <end position="1210"/>
    </location>
</feature>
<dbReference type="Proteomes" id="UP000001036">
    <property type="component" value="Chromosome"/>
</dbReference>
<feature type="region of interest" description="Disordered" evidence="1">
    <location>
        <begin position="1394"/>
        <end position="1459"/>
    </location>
</feature>
<feature type="region of interest" description="Disordered" evidence="1">
    <location>
        <begin position="524"/>
        <end position="593"/>
    </location>
</feature>
<organism evidence="2 3">
    <name type="scientific">Cellvibrio japonicus (strain Ueda107)</name>
    <name type="common">Pseudomonas fluorescens subsp. cellulosa</name>
    <dbReference type="NCBI Taxonomy" id="498211"/>
    <lineage>
        <taxon>Bacteria</taxon>
        <taxon>Pseudomonadati</taxon>
        <taxon>Pseudomonadota</taxon>
        <taxon>Gammaproteobacteria</taxon>
        <taxon>Cellvibrionales</taxon>
        <taxon>Cellvibrionaceae</taxon>
        <taxon>Cellvibrio</taxon>
    </lineage>
</organism>
<feature type="compositionally biased region" description="Low complexity" evidence="1">
    <location>
        <begin position="1079"/>
        <end position="1091"/>
    </location>
</feature>
<reference evidence="2 3" key="1">
    <citation type="journal article" date="2008" name="J. Bacteriol.">
        <title>Insights into plant cell wall degradation from the genome sequence of the soil bacterium Cellvibrio japonicus.</title>
        <authorList>
            <person name="Deboy R.T."/>
            <person name="Mongodin E.F."/>
            <person name="Fouts D.E."/>
            <person name="Tailford L.E."/>
            <person name="Khouri H."/>
            <person name="Emerson J.B."/>
            <person name="Mohamoud Y."/>
            <person name="Watkins K."/>
            <person name="Henrissat B."/>
            <person name="Gilbert H.J."/>
            <person name="Nelson K.E."/>
        </authorList>
    </citation>
    <scope>NUCLEOTIDE SEQUENCE [LARGE SCALE GENOMIC DNA]</scope>
    <source>
        <strain evidence="2 3">Ueda107</strain>
    </source>
</reference>
<feature type="region of interest" description="Disordered" evidence="1">
    <location>
        <begin position="167"/>
        <end position="190"/>
    </location>
</feature>
<dbReference type="eggNOG" id="COG4942">
    <property type="taxonomic scope" value="Bacteria"/>
</dbReference>
<dbReference type="HOGENOM" id="CLU_230821_0_0_6"/>
<feature type="region of interest" description="Disordered" evidence="1">
    <location>
        <begin position="130"/>
        <end position="150"/>
    </location>
</feature>
<feature type="region of interest" description="Disordered" evidence="1">
    <location>
        <begin position="311"/>
        <end position="333"/>
    </location>
</feature>
<feature type="compositionally biased region" description="Pro residues" evidence="1">
    <location>
        <begin position="1695"/>
        <end position="1708"/>
    </location>
</feature>
<feature type="compositionally biased region" description="Polar residues" evidence="1">
    <location>
        <begin position="2048"/>
        <end position="2058"/>
    </location>
</feature>
<dbReference type="KEGG" id="cja:CJA_3684"/>
<feature type="compositionally biased region" description="Low complexity" evidence="1">
    <location>
        <begin position="2005"/>
        <end position="2023"/>
    </location>
</feature>
<accession>B3PHU0</accession>
<feature type="region of interest" description="Disordered" evidence="1">
    <location>
        <begin position="877"/>
        <end position="931"/>
    </location>
</feature>
<feature type="region of interest" description="Disordered" evidence="1">
    <location>
        <begin position="1795"/>
        <end position="1834"/>
    </location>
</feature>
<proteinExistence type="predicted"/>
<feature type="compositionally biased region" description="Polar residues" evidence="1">
    <location>
        <begin position="1394"/>
        <end position="1406"/>
    </location>
</feature>
<feature type="compositionally biased region" description="Polar residues" evidence="1">
    <location>
        <begin position="1142"/>
        <end position="1152"/>
    </location>
</feature>
<feature type="compositionally biased region" description="Polar residues" evidence="1">
    <location>
        <begin position="556"/>
        <end position="567"/>
    </location>
</feature>
<feature type="region of interest" description="Disordered" evidence="1">
    <location>
        <begin position="1998"/>
        <end position="2062"/>
    </location>
</feature>
<feature type="region of interest" description="Disordered" evidence="1">
    <location>
        <begin position="1507"/>
        <end position="1546"/>
    </location>
</feature>
<feature type="compositionally biased region" description="Pro residues" evidence="1">
    <location>
        <begin position="1803"/>
        <end position="1817"/>
    </location>
</feature>
<feature type="region of interest" description="Disordered" evidence="1">
    <location>
        <begin position="1076"/>
        <end position="1217"/>
    </location>
</feature>
<feature type="compositionally biased region" description="Polar residues" evidence="1">
    <location>
        <begin position="1315"/>
        <end position="1324"/>
    </location>
</feature>